<proteinExistence type="inferred from homology"/>
<dbReference type="PANTHER" id="PTHR30329">
    <property type="entry name" value="STATOR ELEMENT OF FLAGELLAR MOTOR COMPLEX"/>
    <property type="match status" value="1"/>
</dbReference>
<dbReference type="PANTHER" id="PTHR30329:SF20">
    <property type="entry name" value="EXPORTED PROTEIN"/>
    <property type="match status" value="1"/>
</dbReference>
<dbReference type="Gene3D" id="3.30.1330.60">
    <property type="entry name" value="OmpA-like domain"/>
    <property type="match status" value="1"/>
</dbReference>
<keyword evidence="4 8" id="KW-0812">Transmembrane</keyword>
<dbReference type="InterPro" id="IPR036737">
    <property type="entry name" value="OmpA-like_sf"/>
</dbReference>
<comment type="subcellular location">
    <subcellularLocation>
        <location evidence="1">Cell membrane</location>
        <topology evidence="1">Single-pass membrane protein</topology>
    </subcellularLocation>
</comment>
<evidence type="ECO:0000256" key="6">
    <source>
        <dbReference type="ARBA" id="ARBA00023136"/>
    </source>
</evidence>
<evidence type="ECO:0000313" key="10">
    <source>
        <dbReference type="EMBL" id="PXX81264.1"/>
    </source>
</evidence>
<keyword evidence="6 7" id="KW-0472">Membrane</keyword>
<comment type="similarity">
    <text evidence="2">Belongs to the MotB family.</text>
</comment>
<dbReference type="SUPFAM" id="SSF103088">
    <property type="entry name" value="OmpA-like"/>
    <property type="match status" value="1"/>
</dbReference>
<sequence>MRRRPPEDPDHHERWMVSYADFVTLLFAFFVVMYAISSINEGKYKQMTQSMIAAFNQGSISPKVIGQSGSANTHVAVEDANPMTSKVAASLKQQQDMRVRQLAAQVRQLLDPLMQRGQVRVTDSPLGIAVEINDSALFESGQATPSTASVSWLGRLGGVLKGHPNRIRVEGYTDDRPIRTSVYPSNWELSAARAGSVVRLFVENGVASPRLVAIGRAENRPVASNDHADGRARNRRVTISILPESAGDNDLVPVATLSSAPQ</sequence>
<evidence type="ECO:0000256" key="4">
    <source>
        <dbReference type="ARBA" id="ARBA00022692"/>
    </source>
</evidence>
<dbReference type="PROSITE" id="PS51123">
    <property type="entry name" value="OMPA_2"/>
    <property type="match status" value="1"/>
</dbReference>
<gene>
    <name evidence="10" type="ORF">DFR34_10299</name>
</gene>
<organism evidence="10 11">
    <name type="scientific">Rivihabitans pingtungensis</name>
    <dbReference type="NCBI Taxonomy" id="1054498"/>
    <lineage>
        <taxon>Bacteria</taxon>
        <taxon>Pseudomonadati</taxon>
        <taxon>Pseudomonadota</taxon>
        <taxon>Betaproteobacteria</taxon>
        <taxon>Neisseriales</taxon>
        <taxon>Aquaspirillaceae</taxon>
        <taxon>Rivihabitans</taxon>
    </lineage>
</organism>
<dbReference type="RefSeq" id="WP_110389576.1">
    <property type="nucleotide sequence ID" value="NZ_QJKI01000002.1"/>
</dbReference>
<evidence type="ECO:0000256" key="7">
    <source>
        <dbReference type="PROSITE-ProRule" id="PRU00473"/>
    </source>
</evidence>
<accession>A0A318KTR7</accession>
<keyword evidence="5 8" id="KW-1133">Transmembrane helix</keyword>
<reference evidence="10 11" key="1">
    <citation type="submission" date="2018-05" db="EMBL/GenBank/DDBJ databases">
        <title>Genomic Encyclopedia of Type Strains, Phase IV (KMG-IV): sequencing the most valuable type-strain genomes for metagenomic binning, comparative biology and taxonomic classification.</title>
        <authorList>
            <person name="Goeker M."/>
        </authorList>
    </citation>
    <scope>NUCLEOTIDE SEQUENCE [LARGE SCALE GENOMIC DNA]</scope>
    <source>
        <strain evidence="10 11">DSM 29661</strain>
    </source>
</reference>
<keyword evidence="11" id="KW-1185">Reference proteome</keyword>
<comment type="caution">
    <text evidence="10">The sequence shown here is derived from an EMBL/GenBank/DDBJ whole genome shotgun (WGS) entry which is preliminary data.</text>
</comment>
<dbReference type="EMBL" id="QJKI01000002">
    <property type="protein sequence ID" value="PXX81264.1"/>
    <property type="molecule type" value="Genomic_DNA"/>
</dbReference>
<dbReference type="OrthoDB" id="9815217at2"/>
<feature type="domain" description="OmpA-like" evidence="9">
    <location>
        <begin position="121"/>
        <end position="245"/>
    </location>
</feature>
<evidence type="ECO:0000256" key="8">
    <source>
        <dbReference type="SAM" id="Phobius"/>
    </source>
</evidence>
<dbReference type="Pfam" id="PF13677">
    <property type="entry name" value="MotB_plug"/>
    <property type="match status" value="1"/>
</dbReference>
<dbReference type="InterPro" id="IPR006665">
    <property type="entry name" value="OmpA-like"/>
</dbReference>
<dbReference type="NCBIfam" id="NF006541">
    <property type="entry name" value="PRK09038.1"/>
    <property type="match status" value="1"/>
</dbReference>
<dbReference type="CDD" id="cd07185">
    <property type="entry name" value="OmpA_C-like"/>
    <property type="match status" value="1"/>
</dbReference>
<dbReference type="Pfam" id="PF00691">
    <property type="entry name" value="OmpA"/>
    <property type="match status" value="1"/>
</dbReference>
<evidence type="ECO:0000256" key="5">
    <source>
        <dbReference type="ARBA" id="ARBA00022989"/>
    </source>
</evidence>
<evidence type="ECO:0000313" key="11">
    <source>
        <dbReference type="Proteomes" id="UP000247555"/>
    </source>
</evidence>
<evidence type="ECO:0000256" key="1">
    <source>
        <dbReference type="ARBA" id="ARBA00004162"/>
    </source>
</evidence>
<feature type="transmembrane region" description="Helical" evidence="8">
    <location>
        <begin position="15"/>
        <end position="36"/>
    </location>
</feature>
<dbReference type="Proteomes" id="UP000247555">
    <property type="component" value="Unassembled WGS sequence"/>
</dbReference>
<dbReference type="AlphaFoldDB" id="A0A318KTR7"/>
<keyword evidence="3" id="KW-1003">Cell membrane</keyword>
<protein>
    <submittedName>
        <fullName evidence="10">Chemotaxis protein MotB</fullName>
    </submittedName>
</protein>
<dbReference type="InterPro" id="IPR050330">
    <property type="entry name" value="Bact_OuterMem_StrucFunc"/>
</dbReference>
<dbReference type="GO" id="GO:0005886">
    <property type="term" value="C:plasma membrane"/>
    <property type="evidence" value="ECO:0007669"/>
    <property type="project" value="UniProtKB-SubCell"/>
</dbReference>
<name>A0A318KTR7_9NEIS</name>
<evidence type="ECO:0000259" key="9">
    <source>
        <dbReference type="PROSITE" id="PS51123"/>
    </source>
</evidence>
<dbReference type="InterPro" id="IPR025713">
    <property type="entry name" value="MotB-like_N_dom"/>
</dbReference>
<evidence type="ECO:0000256" key="2">
    <source>
        <dbReference type="ARBA" id="ARBA00008914"/>
    </source>
</evidence>
<evidence type="ECO:0000256" key="3">
    <source>
        <dbReference type="ARBA" id="ARBA00022475"/>
    </source>
</evidence>